<dbReference type="PANTHER" id="PTHR12413">
    <property type="entry name" value="DOLICHYL GLYCOSYLTRANSFERASE"/>
    <property type="match status" value="1"/>
</dbReference>
<organism evidence="12 13">
    <name type="scientific">Clunio marinus</name>
    <dbReference type="NCBI Taxonomy" id="568069"/>
    <lineage>
        <taxon>Eukaryota</taxon>
        <taxon>Metazoa</taxon>
        <taxon>Ecdysozoa</taxon>
        <taxon>Arthropoda</taxon>
        <taxon>Hexapoda</taxon>
        <taxon>Insecta</taxon>
        <taxon>Pterygota</taxon>
        <taxon>Neoptera</taxon>
        <taxon>Endopterygota</taxon>
        <taxon>Diptera</taxon>
        <taxon>Nematocera</taxon>
        <taxon>Chironomoidea</taxon>
        <taxon>Chironomidae</taxon>
        <taxon>Clunio</taxon>
    </lineage>
</organism>
<gene>
    <name evidence="12" type="ORF">CLUMA_CG018213</name>
</gene>
<feature type="domain" description="Palmitoyltransferase DHHC" evidence="11">
    <location>
        <begin position="138"/>
        <end position="305"/>
    </location>
</feature>
<dbReference type="GO" id="GO:0042281">
    <property type="term" value="F:dolichyl pyrophosphate Man9GlcNAc2 alpha-1,3-glucosyltransferase activity"/>
    <property type="evidence" value="ECO:0007669"/>
    <property type="project" value="TreeGrafter"/>
</dbReference>
<evidence type="ECO:0000256" key="7">
    <source>
        <dbReference type="ARBA" id="ARBA00022824"/>
    </source>
</evidence>
<dbReference type="InterPro" id="IPR002634">
    <property type="entry name" value="BolA"/>
</dbReference>
<comment type="similarity">
    <text evidence="10">Belongs to the DHHC palmitoyltransferase family.</text>
</comment>
<dbReference type="GO" id="GO:0005789">
    <property type="term" value="C:endoplasmic reticulum membrane"/>
    <property type="evidence" value="ECO:0007669"/>
    <property type="project" value="UniProtKB-SubCell"/>
</dbReference>
<feature type="transmembrane region" description="Helical" evidence="10">
    <location>
        <begin position="695"/>
        <end position="713"/>
    </location>
</feature>
<dbReference type="GO" id="GO:0019706">
    <property type="term" value="F:protein-cysteine S-palmitoyltransferase activity"/>
    <property type="evidence" value="ECO:0007669"/>
    <property type="project" value="UniProtKB-EC"/>
</dbReference>
<dbReference type="Pfam" id="PF03155">
    <property type="entry name" value="Alg6_Alg8"/>
    <property type="match status" value="1"/>
</dbReference>
<keyword evidence="4" id="KW-0328">Glycosyltransferase</keyword>
<dbReference type="InterPro" id="IPR036065">
    <property type="entry name" value="BolA-like_sf"/>
</dbReference>
<comment type="pathway">
    <text evidence="2">Protein modification; protein glycosylation.</text>
</comment>
<protein>
    <recommendedName>
        <fullName evidence="10">Palmitoyltransferase</fullName>
        <ecNumber evidence="10">2.3.1.225</ecNumber>
    </recommendedName>
</protein>
<dbReference type="PROSITE" id="PS50216">
    <property type="entry name" value="DHHC"/>
    <property type="match status" value="1"/>
</dbReference>
<feature type="transmembrane region" description="Helical" evidence="10">
    <location>
        <begin position="472"/>
        <end position="492"/>
    </location>
</feature>
<keyword evidence="5 10" id="KW-0808">Transferase</keyword>
<accession>A0A1J1IZN9</accession>
<feature type="transmembrane region" description="Helical" evidence="10">
    <location>
        <begin position="535"/>
        <end position="563"/>
    </location>
</feature>
<name>A0A1J1IZN9_9DIPT</name>
<dbReference type="EC" id="2.3.1.225" evidence="10"/>
<evidence type="ECO:0000256" key="6">
    <source>
        <dbReference type="ARBA" id="ARBA00022692"/>
    </source>
</evidence>
<keyword evidence="6 10" id="KW-0812">Transmembrane</keyword>
<dbReference type="Proteomes" id="UP000183832">
    <property type="component" value="Unassembled WGS sequence"/>
</dbReference>
<evidence type="ECO:0000256" key="10">
    <source>
        <dbReference type="RuleBase" id="RU079119"/>
    </source>
</evidence>
<evidence type="ECO:0000259" key="11">
    <source>
        <dbReference type="Pfam" id="PF01529"/>
    </source>
</evidence>
<keyword evidence="8 10" id="KW-1133">Transmembrane helix</keyword>
<evidence type="ECO:0000256" key="1">
    <source>
        <dbReference type="ARBA" id="ARBA00004477"/>
    </source>
</evidence>
<reference evidence="12 13" key="1">
    <citation type="submission" date="2015-04" db="EMBL/GenBank/DDBJ databases">
        <authorList>
            <person name="Syromyatnikov M.Y."/>
            <person name="Popov V.N."/>
        </authorList>
    </citation>
    <scope>NUCLEOTIDE SEQUENCE [LARGE SCALE GENOMIC DNA]</scope>
</reference>
<dbReference type="STRING" id="568069.A0A1J1IZN9"/>
<dbReference type="UniPathway" id="UPA00378"/>
<dbReference type="PANTHER" id="PTHR12413:SF1">
    <property type="entry name" value="DOLICHYL PYROPHOSPHATE MAN9GLCNAC2 ALPHA-1,3-GLUCOSYLTRANSFERASE"/>
    <property type="match status" value="1"/>
</dbReference>
<evidence type="ECO:0000256" key="3">
    <source>
        <dbReference type="ARBA" id="ARBA00008715"/>
    </source>
</evidence>
<keyword evidence="13" id="KW-1185">Reference proteome</keyword>
<feature type="transmembrane region" description="Helical" evidence="10">
    <location>
        <begin position="265"/>
        <end position="287"/>
    </location>
</feature>
<feature type="transmembrane region" description="Helical" evidence="10">
    <location>
        <begin position="598"/>
        <end position="619"/>
    </location>
</feature>
<comment type="subcellular location">
    <subcellularLocation>
        <location evidence="1">Endoplasmic reticulum membrane</location>
        <topology evidence="1">Multi-pass membrane protein</topology>
    </subcellularLocation>
</comment>
<feature type="transmembrane region" description="Helical" evidence="10">
    <location>
        <begin position="183"/>
        <end position="206"/>
    </location>
</feature>
<evidence type="ECO:0000313" key="13">
    <source>
        <dbReference type="Proteomes" id="UP000183832"/>
    </source>
</evidence>
<dbReference type="Gene3D" id="3.10.20.90">
    <property type="entry name" value="Phosphatidylinositol 3-kinase Catalytic Subunit, Chain A, domain 1"/>
    <property type="match status" value="1"/>
</dbReference>
<proteinExistence type="inferred from homology"/>
<dbReference type="AlphaFoldDB" id="A0A1J1IZN9"/>
<feature type="transmembrane region" description="Helical" evidence="10">
    <location>
        <begin position="667"/>
        <end position="688"/>
    </location>
</feature>
<dbReference type="Pfam" id="PF01529">
    <property type="entry name" value="DHHC"/>
    <property type="match status" value="1"/>
</dbReference>
<dbReference type="InterPro" id="IPR004856">
    <property type="entry name" value="Glyco_trans_ALG6/ALG8"/>
</dbReference>
<evidence type="ECO:0000256" key="9">
    <source>
        <dbReference type="ARBA" id="ARBA00023136"/>
    </source>
</evidence>
<evidence type="ECO:0000313" key="12">
    <source>
        <dbReference type="EMBL" id="CRL05178.1"/>
    </source>
</evidence>
<keyword evidence="10" id="KW-0012">Acyltransferase</keyword>
<evidence type="ECO:0000256" key="8">
    <source>
        <dbReference type="ARBA" id="ARBA00022989"/>
    </source>
</evidence>
<dbReference type="SUPFAM" id="SSF82657">
    <property type="entry name" value="BolA-like"/>
    <property type="match status" value="1"/>
</dbReference>
<dbReference type="InterPro" id="IPR001594">
    <property type="entry name" value="Palmitoyltrfase_DHHC"/>
</dbReference>
<comment type="domain">
    <text evidence="10">The DHHC domain is required for palmitoyltransferase activity.</text>
</comment>
<feature type="transmembrane region" description="Helical" evidence="10">
    <location>
        <begin position="63"/>
        <end position="86"/>
    </location>
</feature>
<feature type="transmembrane region" description="Helical" evidence="10">
    <location>
        <begin position="98"/>
        <end position="118"/>
    </location>
</feature>
<keyword evidence="9 10" id="KW-0472">Membrane</keyword>
<sequence>MVQIKFKLPQLRFRNNKICETYEYLKLCIKSLMYNEHLSQSYIADVLIEPIFKLVDSKIFSRFLGPFFVVGVLCLTTAVVFISYWIGFPYWWKKSPETTIFLLIVGNWLLLNVSFHYIMAAKTNPGNPPTDRTYNAVSICKKCLIPKPPRTHHCSICKKCVLKFDHHCPWLNQCIGHYNQRYFFLYMVYTVIGVIFIMLFGIGIGYEVLWLGDGGGWEEIEALEGSPVKFNLTGHVIPVTEVEYSEVGIAPAKHDLPIGELNDPVVYRCIAFMAVICVSTFVALGALSIWHYRLISRGETSVESHINKSERKRLNSVGKTFINPYNFGKTNNWRILFGLTRGRSFWRHVLLPSSHMPQDFYKYLALVSGAICLRSIISLHSYSGLDKPPMFGDFEAQRHWQEITVNLPIKDWYENTTDNDLLYWGLDYPPLTAYHSFIMGLAGKQINEGYVELHKSRGITEELHKNFMRNTVMIADILIYIPSLLIICHIIFKRVMRMSNHRADWFLFIYLAIAILYPGQILIDNGHFQYNNISLGLAVFAVACILINRRILGAIFFVLALNYKQMELYHAMPIFCYLLSNCFIDPDERKKFGLLQGLFRLITLGLVVVAVFVVLWLPWLGSLESLLQVVHRIFPLNRGIFEDKVSNIWCIVNVFFKIKEMFSNQEMARMCLACTATALVPSAFNLLLNPKRKKLLYALFNSSMAFFLFSFQVHEKSILIPAVSAILLFPMDPFMVLYFLHIATFSMFPLLAKDGLQAAFIGLSDAFLILVKLLIDKTKDKQNGKLSAIEMLWKIGDEVVDESDGCGGKFRAVIVSEDFAGKSLLQRHRLVNSALQEELKTIHAFSQQTYTPEQWETAQSK</sequence>
<feature type="transmembrane region" description="Helical" evidence="10">
    <location>
        <begin position="719"/>
        <end position="743"/>
    </location>
</feature>
<feature type="transmembrane region" description="Helical" evidence="10">
    <location>
        <begin position="504"/>
        <end position="523"/>
    </location>
</feature>
<evidence type="ECO:0000256" key="2">
    <source>
        <dbReference type="ARBA" id="ARBA00004922"/>
    </source>
</evidence>
<dbReference type="Pfam" id="PF01722">
    <property type="entry name" value="BolA"/>
    <property type="match status" value="1"/>
</dbReference>
<comment type="similarity">
    <text evidence="3">Belongs to the ALG6/ALG8 glucosyltransferase family.</text>
</comment>
<dbReference type="EMBL" id="CVRI01000064">
    <property type="protein sequence ID" value="CRL05178.1"/>
    <property type="molecule type" value="Genomic_DNA"/>
</dbReference>
<evidence type="ECO:0000256" key="4">
    <source>
        <dbReference type="ARBA" id="ARBA00022676"/>
    </source>
</evidence>
<keyword evidence="7" id="KW-0256">Endoplasmic reticulum</keyword>
<evidence type="ECO:0000256" key="5">
    <source>
        <dbReference type="ARBA" id="ARBA00022679"/>
    </source>
</evidence>
<comment type="catalytic activity">
    <reaction evidence="10">
        <text>L-cysteinyl-[protein] + hexadecanoyl-CoA = S-hexadecanoyl-L-cysteinyl-[protein] + CoA</text>
        <dbReference type="Rhea" id="RHEA:36683"/>
        <dbReference type="Rhea" id="RHEA-COMP:10131"/>
        <dbReference type="Rhea" id="RHEA-COMP:11032"/>
        <dbReference type="ChEBI" id="CHEBI:29950"/>
        <dbReference type="ChEBI" id="CHEBI:57287"/>
        <dbReference type="ChEBI" id="CHEBI:57379"/>
        <dbReference type="ChEBI" id="CHEBI:74151"/>
        <dbReference type="EC" id="2.3.1.225"/>
    </reaction>
</comment>
<comment type="caution">
    <text evidence="10">Lacks conserved residue(s) required for the propagation of feature annotation.</text>
</comment>
<feature type="transmembrane region" description="Helical" evidence="10">
    <location>
        <begin position="363"/>
        <end position="382"/>
    </location>
</feature>
<dbReference type="OrthoDB" id="4983at2759"/>